<keyword evidence="2" id="KW-0547">Nucleotide-binding</keyword>
<keyword evidence="8" id="KW-1185">Reference proteome</keyword>
<keyword evidence="4" id="KW-0067">ATP-binding</keyword>
<dbReference type="PANTHER" id="PTHR36766:SF70">
    <property type="entry name" value="DISEASE RESISTANCE PROTEIN RGA4"/>
    <property type="match status" value="1"/>
</dbReference>
<feature type="domain" description="Disease resistance protein winged helix" evidence="6">
    <location>
        <begin position="225"/>
        <end position="272"/>
    </location>
</feature>
<evidence type="ECO:0000256" key="4">
    <source>
        <dbReference type="ARBA" id="ARBA00022840"/>
    </source>
</evidence>
<organism evidence="7 8">
    <name type="scientific">Lactuca virosa</name>
    <dbReference type="NCBI Taxonomy" id="75947"/>
    <lineage>
        <taxon>Eukaryota</taxon>
        <taxon>Viridiplantae</taxon>
        <taxon>Streptophyta</taxon>
        <taxon>Embryophyta</taxon>
        <taxon>Tracheophyta</taxon>
        <taxon>Spermatophyta</taxon>
        <taxon>Magnoliopsida</taxon>
        <taxon>eudicotyledons</taxon>
        <taxon>Gunneridae</taxon>
        <taxon>Pentapetalae</taxon>
        <taxon>asterids</taxon>
        <taxon>campanulids</taxon>
        <taxon>Asterales</taxon>
        <taxon>Asteraceae</taxon>
        <taxon>Cichorioideae</taxon>
        <taxon>Cichorieae</taxon>
        <taxon>Lactucinae</taxon>
        <taxon>Lactuca</taxon>
    </lineage>
</organism>
<proteinExistence type="predicted"/>
<evidence type="ECO:0000313" key="8">
    <source>
        <dbReference type="Proteomes" id="UP001157418"/>
    </source>
</evidence>
<evidence type="ECO:0000256" key="2">
    <source>
        <dbReference type="ARBA" id="ARBA00022741"/>
    </source>
</evidence>
<name>A0AAU9MS82_9ASTR</name>
<reference evidence="7 8" key="1">
    <citation type="submission" date="2022-01" db="EMBL/GenBank/DDBJ databases">
        <authorList>
            <person name="Xiong W."/>
            <person name="Schranz E."/>
        </authorList>
    </citation>
    <scope>NUCLEOTIDE SEQUENCE [LARGE SCALE GENOMIC DNA]</scope>
</reference>
<feature type="domain" description="Disease resistance N-terminal" evidence="5">
    <location>
        <begin position="9"/>
        <end position="89"/>
    </location>
</feature>
<dbReference type="GO" id="GO:0043531">
    <property type="term" value="F:ADP binding"/>
    <property type="evidence" value="ECO:0007669"/>
    <property type="project" value="InterPro"/>
</dbReference>
<dbReference type="Gene3D" id="3.40.50.300">
    <property type="entry name" value="P-loop containing nucleotide triphosphate hydrolases"/>
    <property type="match status" value="1"/>
</dbReference>
<keyword evidence="3" id="KW-0611">Plant defense</keyword>
<dbReference type="Pfam" id="PF18052">
    <property type="entry name" value="Rx_N"/>
    <property type="match status" value="1"/>
</dbReference>
<keyword evidence="1" id="KW-0677">Repeat</keyword>
<comment type="caution">
    <text evidence="7">The sequence shown here is derived from an EMBL/GenBank/DDBJ whole genome shotgun (WGS) entry which is preliminary data.</text>
</comment>
<dbReference type="GO" id="GO:0005524">
    <property type="term" value="F:ATP binding"/>
    <property type="evidence" value="ECO:0007669"/>
    <property type="project" value="UniProtKB-KW"/>
</dbReference>
<evidence type="ECO:0000259" key="5">
    <source>
        <dbReference type="Pfam" id="PF18052"/>
    </source>
</evidence>
<dbReference type="AlphaFoldDB" id="A0AAU9MS82"/>
<dbReference type="PANTHER" id="PTHR36766">
    <property type="entry name" value="PLANT BROAD-SPECTRUM MILDEW RESISTANCE PROTEIN RPW8"/>
    <property type="match status" value="1"/>
</dbReference>
<dbReference type="SUPFAM" id="SSF52540">
    <property type="entry name" value="P-loop containing nucleoside triphosphate hydrolases"/>
    <property type="match status" value="1"/>
</dbReference>
<evidence type="ECO:0000256" key="3">
    <source>
        <dbReference type="ARBA" id="ARBA00022821"/>
    </source>
</evidence>
<accession>A0AAU9MS82</accession>
<evidence type="ECO:0000313" key="7">
    <source>
        <dbReference type="EMBL" id="CAH1429417.1"/>
    </source>
</evidence>
<gene>
    <name evidence="7" type="ORF">LVIROSA_LOCUS16279</name>
</gene>
<dbReference type="InterPro" id="IPR041118">
    <property type="entry name" value="Rx_N"/>
</dbReference>
<dbReference type="EMBL" id="CAKMRJ010002757">
    <property type="protein sequence ID" value="CAH1429417.1"/>
    <property type="molecule type" value="Genomic_DNA"/>
</dbReference>
<sequence>MAEAAAEGILTKVVLVAANEIALAFGCKQKLDILHQTVDLICAKLRDAERQKGTEAVIVWLKHLKQVVGEADDVLDKVHYEMLRSEVKKPDRIARKVPSLPSLKKLSFHREIGHKIENISKKLLQFNKQANLLGLQNEQFARVPDCLYRETNPYLDEFEVVRREDDEKLKIVPIVGMGGIGKISLAKSIYNNSKIEQHFDVRAWLCVSVKQSLGSRRSRLVQADEATNKEMEDVGNDIFQILVSSLLFQDVKRDEYIYITSCSMHDMVHDLALSLSKHENLCRVTPKNDDIIHIPKTLPSFGAHKENRHEIEELGLLKHLSRRLCIFNLEEISNKEDALKKLYSSECPKIVLLDEYHPTLSFP</sequence>
<dbReference type="Proteomes" id="UP001157418">
    <property type="component" value="Unassembled WGS sequence"/>
</dbReference>
<evidence type="ECO:0000259" key="6">
    <source>
        <dbReference type="Pfam" id="PF23559"/>
    </source>
</evidence>
<dbReference type="InterPro" id="IPR027417">
    <property type="entry name" value="P-loop_NTPase"/>
</dbReference>
<evidence type="ECO:0000256" key="1">
    <source>
        <dbReference type="ARBA" id="ARBA00022737"/>
    </source>
</evidence>
<dbReference type="Pfam" id="PF23559">
    <property type="entry name" value="WHD_DRP"/>
    <property type="match status" value="1"/>
</dbReference>
<dbReference type="InterPro" id="IPR058922">
    <property type="entry name" value="WHD_DRP"/>
</dbReference>
<protein>
    <submittedName>
        <fullName evidence="7">Uncharacterized protein</fullName>
    </submittedName>
</protein>
<dbReference type="GO" id="GO:0006952">
    <property type="term" value="P:defense response"/>
    <property type="evidence" value="ECO:0007669"/>
    <property type="project" value="UniProtKB-KW"/>
</dbReference>